<dbReference type="PANTHER" id="PTHR30055:SF234">
    <property type="entry name" value="HTH-TYPE TRANSCRIPTIONAL REGULATOR BETI"/>
    <property type="match status" value="1"/>
</dbReference>
<feature type="DNA-binding region" description="H-T-H motif" evidence="4">
    <location>
        <begin position="28"/>
        <end position="47"/>
    </location>
</feature>
<dbReference type="SUPFAM" id="SSF46689">
    <property type="entry name" value="Homeodomain-like"/>
    <property type="match status" value="1"/>
</dbReference>
<dbReference type="PANTHER" id="PTHR30055">
    <property type="entry name" value="HTH-TYPE TRANSCRIPTIONAL REGULATOR RUTR"/>
    <property type="match status" value="1"/>
</dbReference>
<dbReference type="InterPro" id="IPR036271">
    <property type="entry name" value="Tet_transcr_reg_TetR-rel_C_sf"/>
</dbReference>
<reference evidence="6 7" key="1">
    <citation type="submission" date="2021-05" db="EMBL/GenBank/DDBJ databases">
        <title>Direct Submission.</title>
        <authorList>
            <person name="Li K."/>
            <person name="Gao J."/>
        </authorList>
    </citation>
    <scope>NUCLEOTIDE SEQUENCE [LARGE SCALE GENOMIC DNA]</scope>
    <source>
        <strain evidence="6 7">Mg02</strain>
    </source>
</reference>
<protein>
    <submittedName>
        <fullName evidence="6">TetR/AcrR family transcriptional regulator</fullName>
    </submittedName>
</protein>
<keyword evidence="2 4" id="KW-0238">DNA-binding</keyword>
<proteinExistence type="predicted"/>
<dbReference type="InterPro" id="IPR009057">
    <property type="entry name" value="Homeodomain-like_sf"/>
</dbReference>
<evidence type="ECO:0000256" key="3">
    <source>
        <dbReference type="ARBA" id="ARBA00023163"/>
    </source>
</evidence>
<evidence type="ECO:0000256" key="2">
    <source>
        <dbReference type="ARBA" id="ARBA00023125"/>
    </source>
</evidence>
<evidence type="ECO:0000313" key="6">
    <source>
        <dbReference type="EMBL" id="QUX20698.1"/>
    </source>
</evidence>
<sequence>MGDRQDTRRRVIDAAADILTRQGREAVTTRSVSAAAGVQPPTLYRLFGDMAGLFDAVAADGFDRYLAGKQAQVATGDPVQDLRAGWDLHVRFGLDNPAHYVLMYAPGASGGGGGEAAARAQEILRGLVGRVAEAGRLAVDAETAAEMIHTAGRGVVLRLIERGADDPRLSEAVREAVLAAVVTGPARTEGAGDTGVSAHANALRVLLSRGGAGGLLTPGEAALVDELLVRLASHRPPPA</sequence>
<dbReference type="InterPro" id="IPR001647">
    <property type="entry name" value="HTH_TetR"/>
</dbReference>
<organism evidence="6 7">
    <name type="scientific">Nocardiopsis changdeensis</name>
    <dbReference type="NCBI Taxonomy" id="2831969"/>
    <lineage>
        <taxon>Bacteria</taxon>
        <taxon>Bacillati</taxon>
        <taxon>Actinomycetota</taxon>
        <taxon>Actinomycetes</taxon>
        <taxon>Streptosporangiales</taxon>
        <taxon>Nocardiopsidaceae</taxon>
        <taxon>Nocardiopsis</taxon>
    </lineage>
</organism>
<accession>A0ABX8BIP4</accession>
<feature type="domain" description="HTH tetR-type" evidence="5">
    <location>
        <begin position="5"/>
        <end position="65"/>
    </location>
</feature>
<evidence type="ECO:0000256" key="4">
    <source>
        <dbReference type="PROSITE-ProRule" id="PRU00335"/>
    </source>
</evidence>
<dbReference type="PROSITE" id="PS50977">
    <property type="entry name" value="HTH_TETR_2"/>
    <property type="match status" value="1"/>
</dbReference>
<dbReference type="EMBL" id="CP074133">
    <property type="protein sequence ID" value="QUX20698.1"/>
    <property type="molecule type" value="Genomic_DNA"/>
</dbReference>
<keyword evidence="1" id="KW-0805">Transcription regulation</keyword>
<dbReference type="Proteomes" id="UP000676079">
    <property type="component" value="Chromosome"/>
</dbReference>
<gene>
    <name evidence="6" type="ORF">KGD84_19655</name>
</gene>
<name>A0ABX8BIP4_9ACTN</name>
<dbReference type="SUPFAM" id="SSF48498">
    <property type="entry name" value="Tetracyclin repressor-like, C-terminal domain"/>
    <property type="match status" value="1"/>
</dbReference>
<dbReference type="Pfam" id="PF00440">
    <property type="entry name" value="TetR_N"/>
    <property type="match status" value="1"/>
</dbReference>
<dbReference type="RefSeq" id="WP_220561895.1">
    <property type="nucleotide sequence ID" value="NZ_CP074133.1"/>
</dbReference>
<evidence type="ECO:0000256" key="1">
    <source>
        <dbReference type="ARBA" id="ARBA00023015"/>
    </source>
</evidence>
<evidence type="ECO:0000259" key="5">
    <source>
        <dbReference type="PROSITE" id="PS50977"/>
    </source>
</evidence>
<dbReference type="InterPro" id="IPR050109">
    <property type="entry name" value="HTH-type_TetR-like_transc_reg"/>
</dbReference>
<evidence type="ECO:0000313" key="7">
    <source>
        <dbReference type="Proteomes" id="UP000676079"/>
    </source>
</evidence>
<keyword evidence="7" id="KW-1185">Reference proteome</keyword>
<dbReference type="Gene3D" id="1.10.357.10">
    <property type="entry name" value="Tetracycline Repressor, domain 2"/>
    <property type="match status" value="1"/>
</dbReference>
<keyword evidence="3" id="KW-0804">Transcription</keyword>